<keyword evidence="2" id="KW-1185">Reference proteome</keyword>
<organism evidence="1 2">
    <name type="scientific">Pristionchus mayeri</name>
    <dbReference type="NCBI Taxonomy" id="1317129"/>
    <lineage>
        <taxon>Eukaryota</taxon>
        <taxon>Metazoa</taxon>
        <taxon>Ecdysozoa</taxon>
        <taxon>Nematoda</taxon>
        <taxon>Chromadorea</taxon>
        <taxon>Rhabditida</taxon>
        <taxon>Rhabditina</taxon>
        <taxon>Diplogasteromorpha</taxon>
        <taxon>Diplogasteroidea</taxon>
        <taxon>Neodiplogasteridae</taxon>
        <taxon>Pristionchus</taxon>
    </lineage>
</organism>
<proteinExistence type="predicted"/>
<dbReference type="EMBL" id="BTRK01000006">
    <property type="protein sequence ID" value="GMR61035.1"/>
    <property type="molecule type" value="Genomic_DNA"/>
</dbReference>
<dbReference type="AlphaFoldDB" id="A0AAN5IEG2"/>
<feature type="non-terminal residue" evidence="1">
    <location>
        <position position="68"/>
    </location>
</feature>
<accession>A0AAN5IEG2</accession>
<sequence>EVRAIADSMVGECLLVVSIAVVERGASLGSWGEVSFVTTSIPGGEVRVTREDVSVPGTRSRLIVVKCS</sequence>
<dbReference type="Proteomes" id="UP001328107">
    <property type="component" value="Unassembled WGS sequence"/>
</dbReference>
<reference evidence="2" key="1">
    <citation type="submission" date="2022-10" db="EMBL/GenBank/DDBJ databases">
        <title>Genome assembly of Pristionchus species.</title>
        <authorList>
            <person name="Yoshida K."/>
            <person name="Sommer R.J."/>
        </authorList>
    </citation>
    <scope>NUCLEOTIDE SEQUENCE [LARGE SCALE GENOMIC DNA]</scope>
    <source>
        <strain evidence="2">RS5460</strain>
    </source>
</reference>
<protein>
    <submittedName>
        <fullName evidence="1">Uncharacterized protein</fullName>
    </submittedName>
</protein>
<comment type="caution">
    <text evidence="1">The sequence shown here is derived from an EMBL/GenBank/DDBJ whole genome shotgun (WGS) entry which is preliminary data.</text>
</comment>
<evidence type="ECO:0000313" key="1">
    <source>
        <dbReference type="EMBL" id="GMR61035.1"/>
    </source>
</evidence>
<gene>
    <name evidence="1" type="ORF">PMAYCL1PPCAC_31230</name>
</gene>
<feature type="non-terminal residue" evidence="1">
    <location>
        <position position="1"/>
    </location>
</feature>
<evidence type="ECO:0000313" key="2">
    <source>
        <dbReference type="Proteomes" id="UP001328107"/>
    </source>
</evidence>
<name>A0AAN5IEG2_9BILA</name>